<dbReference type="AlphaFoldDB" id="A0AAV7QPA6"/>
<organism evidence="1 2">
    <name type="scientific">Pleurodeles waltl</name>
    <name type="common">Iberian ribbed newt</name>
    <dbReference type="NCBI Taxonomy" id="8319"/>
    <lineage>
        <taxon>Eukaryota</taxon>
        <taxon>Metazoa</taxon>
        <taxon>Chordata</taxon>
        <taxon>Craniata</taxon>
        <taxon>Vertebrata</taxon>
        <taxon>Euteleostomi</taxon>
        <taxon>Amphibia</taxon>
        <taxon>Batrachia</taxon>
        <taxon>Caudata</taxon>
        <taxon>Salamandroidea</taxon>
        <taxon>Salamandridae</taxon>
        <taxon>Pleurodelinae</taxon>
        <taxon>Pleurodeles</taxon>
    </lineage>
</organism>
<keyword evidence="2" id="KW-1185">Reference proteome</keyword>
<evidence type="ECO:0000313" key="1">
    <source>
        <dbReference type="EMBL" id="KAJ1142304.1"/>
    </source>
</evidence>
<reference evidence="1" key="1">
    <citation type="journal article" date="2022" name="bioRxiv">
        <title>Sequencing and chromosome-scale assembly of the giantPleurodeles waltlgenome.</title>
        <authorList>
            <person name="Brown T."/>
            <person name="Elewa A."/>
            <person name="Iarovenko S."/>
            <person name="Subramanian E."/>
            <person name="Araus A.J."/>
            <person name="Petzold A."/>
            <person name="Susuki M."/>
            <person name="Suzuki K.-i.T."/>
            <person name="Hayashi T."/>
            <person name="Toyoda A."/>
            <person name="Oliveira C."/>
            <person name="Osipova E."/>
            <person name="Leigh N.D."/>
            <person name="Simon A."/>
            <person name="Yun M.H."/>
        </authorList>
    </citation>
    <scope>NUCLEOTIDE SEQUENCE</scope>
    <source>
        <strain evidence="1">20211129_DDA</strain>
        <tissue evidence="1">Liver</tissue>
    </source>
</reference>
<sequence>MVAVCLFSSGRRSEVASPKMTSARCERPAAATYAAAMGMRFMEETEEEEGERGDSGPGSSALCLGILHEKYGWGNEWHGGHRVGINFERNDED</sequence>
<evidence type="ECO:0000313" key="2">
    <source>
        <dbReference type="Proteomes" id="UP001066276"/>
    </source>
</evidence>
<gene>
    <name evidence="1" type="ORF">NDU88_008631</name>
</gene>
<proteinExistence type="predicted"/>
<protein>
    <submittedName>
        <fullName evidence="1">Uncharacterized protein</fullName>
    </submittedName>
</protein>
<comment type="caution">
    <text evidence="1">The sequence shown here is derived from an EMBL/GenBank/DDBJ whole genome shotgun (WGS) entry which is preliminary data.</text>
</comment>
<name>A0AAV7QPA6_PLEWA</name>
<dbReference type="EMBL" id="JANPWB010000010">
    <property type="protein sequence ID" value="KAJ1142304.1"/>
    <property type="molecule type" value="Genomic_DNA"/>
</dbReference>
<dbReference type="Proteomes" id="UP001066276">
    <property type="component" value="Chromosome 6"/>
</dbReference>
<accession>A0AAV7QPA6</accession>